<dbReference type="InterPro" id="IPR000994">
    <property type="entry name" value="Pept_M24"/>
</dbReference>
<proteinExistence type="predicted"/>
<keyword evidence="3" id="KW-0031">Aminopeptidase</keyword>
<dbReference type="GO" id="GO:0004177">
    <property type="term" value="F:aminopeptidase activity"/>
    <property type="evidence" value="ECO:0007669"/>
    <property type="project" value="UniProtKB-KW"/>
</dbReference>
<dbReference type="InterPro" id="IPR029149">
    <property type="entry name" value="Creatin/AminoP/Spt16_N"/>
</dbReference>
<dbReference type="CDD" id="cd01066">
    <property type="entry name" value="APP_MetAP"/>
    <property type="match status" value="1"/>
</dbReference>
<dbReference type="PRINTS" id="PR00599">
    <property type="entry name" value="MAPEPTIDASE"/>
</dbReference>
<reference evidence="3 4" key="1">
    <citation type="submission" date="2020-02" db="EMBL/GenBank/DDBJ databases">
        <title>Plant-Promoting Endophytic Bacterium Rhizobium oryzihabitans sp. nov., Isolated from the Root of Rice.</title>
        <authorList>
            <person name="zhao J."/>
            <person name="Zhang G."/>
        </authorList>
    </citation>
    <scope>NUCLEOTIDE SEQUENCE [LARGE SCALE GENOMIC DNA]</scope>
    <source>
        <strain evidence="3 4">M15</strain>
    </source>
</reference>
<dbReference type="GO" id="GO:0008235">
    <property type="term" value="F:metalloexopeptidase activity"/>
    <property type="evidence" value="ECO:0007669"/>
    <property type="project" value="UniProtKB-ARBA"/>
</dbReference>
<dbReference type="Pfam" id="PF01321">
    <property type="entry name" value="Creatinase_N"/>
    <property type="match status" value="1"/>
</dbReference>
<feature type="domain" description="Creatinase N-terminal" evidence="2">
    <location>
        <begin position="1"/>
        <end position="170"/>
    </location>
</feature>
<dbReference type="InterPro" id="IPR050659">
    <property type="entry name" value="Peptidase_M24B"/>
</dbReference>
<dbReference type="Gene3D" id="3.40.350.10">
    <property type="entry name" value="Creatinase/prolidase N-terminal domain"/>
    <property type="match status" value="1"/>
</dbReference>
<dbReference type="PANTHER" id="PTHR46112">
    <property type="entry name" value="AMINOPEPTIDASE"/>
    <property type="match status" value="1"/>
</dbReference>
<organism evidence="3 4">
    <name type="scientific">Rhizobium oryzihabitans</name>
    <dbReference type="NCBI Taxonomy" id="2267833"/>
    <lineage>
        <taxon>Bacteria</taxon>
        <taxon>Pseudomonadati</taxon>
        <taxon>Pseudomonadota</taxon>
        <taxon>Alphaproteobacteria</taxon>
        <taxon>Hyphomicrobiales</taxon>
        <taxon>Rhizobiaceae</taxon>
        <taxon>Rhizobium/Agrobacterium group</taxon>
        <taxon>Rhizobium</taxon>
    </lineage>
</organism>
<dbReference type="SUPFAM" id="SSF55920">
    <property type="entry name" value="Creatinase/aminopeptidase"/>
    <property type="match status" value="1"/>
</dbReference>
<dbReference type="Proteomes" id="UP000464865">
    <property type="component" value="Chromosome M15-12"/>
</dbReference>
<dbReference type="PANTHER" id="PTHR46112:SF2">
    <property type="entry name" value="XAA-PRO AMINOPEPTIDASE P-RELATED"/>
    <property type="match status" value="1"/>
</dbReference>
<protein>
    <submittedName>
        <fullName evidence="3">Aminopeptidase P family protein</fullName>
    </submittedName>
</protein>
<evidence type="ECO:0000259" key="1">
    <source>
        <dbReference type="Pfam" id="PF00557"/>
    </source>
</evidence>
<dbReference type="KEGG" id="roy:G3A56_19435"/>
<dbReference type="InterPro" id="IPR000587">
    <property type="entry name" value="Creatinase_N"/>
</dbReference>
<keyword evidence="3" id="KW-0378">Hydrolase</keyword>
<gene>
    <name evidence="3" type="ORF">G3A56_19435</name>
</gene>
<evidence type="ECO:0000313" key="4">
    <source>
        <dbReference type="Proteomes" id="UP000464865"/>
    </source>
</evidence>
<name>A0A7L5BMJ9_9HYPH</name>
<keyword evidence="4" id="KW-1185">Reference proteome</keyword>
<sequence>MQRKGLDGLVLIQPETILYATGARPGSATAWRRAGAAFLIVPANAAEPMTAIIGDFHAREFHAASGIEDIVTFPIWVDLIDIADVPGQSLVERLATARPPQQARARPATFDRQETFALLADTLLRRGLHSAQLGTEYAFLPAADMACFAETCPDVRWQDASDLVGRLRMIKSAEEIERLTAAAIATEAGARAAIAHIRPGCTADDLLAVFRSASSLRAAELGYAAPSFPISSITIGPGATGKGRRAEKGDIVRLDLACCIDGYVSDCARTAVIGRPSANQQAIYDALRTAFDAGAVLLRPGVALGDVFRAVMSSMHGQGFDMYRRGHFGHGVGASLFVEEWPFIAADEPTEIEPGMVLAYEVPWYIRGLGAFTIEDQFTIGRETSDPCWGLSRDLLICD</sequence>
<feature type="domain" description="Peptidase M24" evidence="1">
    <location>
        <begin position="178"/>
        <end position="380"/>
    </location>
</feature>
<dbReference type="InterPro" id="IPR001714">
    <property type="entry name" value="Pept_M24_MAP"/>
</dbReference>
<dbReference type="SUPFAM" id="SSF53092">
    <property type="entry name" value="Creatinase/prolidase N-terminal domain"/>
    <property type="match status" value="1"/>
</dbReference>
<accession>A0A7L5BMJ9</accession>
<dbReference type="InterPro" id="IPR036005">
    <property type="entry name" value="Creatinase/aminopeptidase-like"/>
</dbReference>
<dbReference type="Pfam" id="PF00557">
    <property type="entry name" value="Peptidase_M24"/>
    <property type="match status" value="1"/>
</dbReference>
<keyword evidence="3" id="KW-0645">Protease</keyword>
<evidence type="ECO:0000259" key="2">
    <source>
        <dbReference type="Pfam" id="PF01321"/>
    </source>
</evidence>
<dbReference type="Gene3D" id="3.90.230.10">
    <property type="entry name" value="Creatinase/methionine aminopeptidase superfamily"/>
    <property type="match status" value="1"/>
</dbReference>
<dbReference type="EMBL" id="CP048635">
    <property type="protein sequence ID" value="QIB40099.1"/>
    <property type="molecule type" value="Genomic_DNA"/>
</dbReference>
<evidence type="ECO:0000313" key="3">
    <source>
        <dbReference type="EMBL" id="QIB40099.1"/>
    </source>
</evidence>
<dbReference type="AlphaFoldDB" id="A0A7L5BMJ9"/>